<evidence type="ECO:0000256" key="6">
    <source>
        <dbReference type="ARBA" id="ARBA00022723"/>
    </source>
</evidence>
<evidence type="ECO:0000256" key="5">
    <source>
        <dbReference type="ARBA" id="ARBA00022605"/>
    </source>
</evidence>
<dbReference type="PANTHER" id="PTHR43344">
    <property type="entry name" value="PHOSPHOSERINE PHOSPHATASE"/>
    <property type="match status" value="1"/>
</dbReference>
<dbReference type="Gene3D" id="3.40.50.1000">
    <property type="entry name" value="HAD superfamily/HAD-like"/>
    <property type="match status" value="1"/>
</dbReference>
<comment type="caution">
    <text evidence="12">The sequence shown here is derived from an EMBL/GenBank/DDBJ whole genome shotgun (WGS) entry which is preliminary data.</text>
</comment>
<dbReference type="InterPro" id="IPR050582">
    <property type="entry name" value="HAD-like_SerB"/>
</dbReference>
<dbReference type="PANTHER" id="PTHR43344:SF2">
    <property type="entry name" value="PHOSPHOSERINE PHOSPHATASE"/>
    <property type="match status" value="1"/>
</dbReference>
<dbReference type="GO" id="GO:0005737">
    <property type="term" value="C:cytoplasm"/>
    <property type="evidence" value="ECO:0007669"/>
    <property type="project" value="TreeGrafter"/>
</dbReference>
<evidence type="ECO:0000256" key="2">
    <source>
        <dbReference type="ARBA" id="ARBA00005135"/>
    </source>
</evidence>
<dbReference type="AlphaFoldDB" id="A0A9N9EDN5"/>
<dbReference type="GO" id="GO:0036424">
    <property type="term" value="F:L-phosphoserine phosphatase activity"/>
    <property type="evidence" value="ECO:0007669"/>
    <property type="project" value="InterPro"/>
</dbReference>
<dbReference type="InterPro" id="IPR036412">
    <property type="entry name" value="HAD-like_sf"/>
</dbReference>
<dbReference type="CDD" id="cd07500">
    <property type="entry name" value="HAD_PSP"/>
    <property type="match status" value="1"/>
</dbReference>
<dbReference type="GO" id="GO:0000287">
    <property type="term" value="F:magnesium ion binding"/>
    <property type="evidence" value="ECO:0007669"/>
    <property type="project" value="TreeGrafter"/>
</dbReference>
<dbReference type="NCBIfam" id="TIGR01488">
    <property type="entry name" value="HAD-SF-IB"/>
    <property type="match status" value="1"/>
</dbReference>
<keyword evidence="8" id="KW-0460">Magnesium</keyword>
<reference evidence="12" key="1">
    <citation type="submission" date="2021-06" db="EMBL/GenBank/DDBJ databases">
        <authorList>
            <person name="Kallberg Y."/>
            <person name="Tangrot J."/>
            <person name="Rosling A."/>
        </authorList>
    </citation>
    <scope>NUCLEOTIDE SEQUENCE</scope>
    <source>
        <strain evidence="12">MA453B</strain>
    </source>
</reference>
<keyword evidence="13" id="KW-1185">Reference proteome</keyword>
<accession>A0A9N9EDN5</accession>
<feature type="active site" description="Nucleophile" evidence="11">
    <location>
        <position position="215"/>
    </location>
</feature>
<dbReference type="Pfam" id="PF00702">
    <property type="entry name" value="Hydrolase"/>
    <property type="match status" value="1"/>
</dbReference>
<evidence type="ECO:0000256" key="4">
    <source>
        <dbReference type="ARBA" id="ARBA00012640"/>
    </source>
</evidence>
<comment type="pathway">
    <text evidence="2">Amino-acid biosynthesis; L-serine biosynthesis; L-serine from 3-phospho-D-glycerate: step 3/3.</text>
</comment>
<dbReference type="SFLD" id="SFLDG01136">
    <property type="entry name" value="C1.6:_Phosphoserine_Phosphatas"/>
    <property type="match status" value="1"/>
</dbReference>
<dbReference type="EMBL" id="CAJVPY010006852">
    <property type="protein sequence ID" value="CAG8670690.1"/>
    <property type="molecule type" value="Genomic_DNA"/>
</dbReference>
<feature type="active site" description="Proton donor" evidence="11">
    <location>
        <position position="217"/>
    </location>
</feature>
<keyword evidence="5" id="KW-0028">Amino-acid biosynthesis</keyword>
<dbReference type="FunFam" id="3.40.50.1000:FF:000143">
    <property type="entry name" value="Phosphoserine phosphatase serb"/>
    <property type="match status" value="1"/>
</dbReference>
<organism evidence="12 13">
    <name type="scientific">Dentiscutata erythropus</name>
    <dbReference type="NCBI Taxonomy" id="1348616"/>
    <lineage>
        <taxon>Eukaryota</taxon>
        <taxon>Fungi</taxon>
        <taxon>Fungi incertae sedis</taxon>
        <taxon>Mucoromycota</taxon>
        <taxon>Glomeromycotina</taxon>
        <taxon>Glomeromycetes</taxon>
        <taxon>Diversisporales</taxon>
        <taxon>Gigasporaceae</taxon>
        <taxon>Dentiscutata</taxon>
    </lineage>
</organism>
<dbReference type="SFLD" id="SFLDG01137">
    <property type="entry name" value="C1.6.1:_Phosphoserine_Phosphat"/>
    <property type="match status" value="1"/>
</dbReference>
<dbReference type="Pfam" id="PF13740">
    <property type="entry name" value="ACT_6"/>
    <property type="match status" value="1"/>
</dbReference>
<dbReference type="GO" id="GO:0006564">
    <property type="term" value="P:L-serine biosynthetic process"/>
    <property type="evidence" value="ECO:0007669"/>
    <property type="project" value="UniProtKB-KW"/>
</dbReference>
<name>A0A9N9EDN5_9GLOM</name>
<keyword evidence="6" id="KW-0479">Metal-binding</keyword>
<dbReference type="SFLD" id="SFLDF00029">
    <property type="entry name" value="phosphoserine_phosphatase"/>
    <property type="match status" value="1"/>
</dbReference>
<evidence type="ECO:0000256" key="8">
    <source>
        <dbReference type="ARBA" id="ARBA00022842"/>
    </source>
</evidence>
<evidence type="ECO:0000256" key="3">
    <source>
        <dbReference type="ARBA" id="ARBA00009184"/>
    </source>
</evidence>
<dbReference type="InterPro" id="IPR023214">
    <property type="entry name" value="HAD_sf"/>
</dbReference>
<evidence type="ECO:0000256" key="7">
    <source>
        <dbReference type="ARBA" id="ARBA00022801"/>
    </source>
</evidence>
<evidence type="ECO:0000256" key="11">
    <source>
        <dbReference type="PIRSR" id="PIRSR604469-1"/>
    </source>
</evidence>
<dbReference type="SFLD" id="SFLDS00003">
    <property type="entry name" value="Haloacid_Dehalogenase"/>
    <property type="match status" value="1"/>
</dbReference>
<protein>
    <recommendedName>
        <fullName evidence="4">phosphoserine phosphatase</fullName>
        <ecNumber evidence="4">3.1.3.3</ecNumber>
    </recommendedName>
    <alternativeName>
        <fullName evidence="10">O-phosphoserine phosphohydrolase</fullName>
    </alternativeName>
</protein>
<evidence type="ECO:0000256" key="1">
    <source>
        <dbReference type="ARBA" id="ARBA00001946"/>
    </source>
</evidence>
<dbReference type="NCBIfam" id="TIGR00338">
    <property type="entry name" value="serB"/>
    <property type="match status" value="1"/>
</dbReference>
<evidence type="ECO:0000256" key="10">
    <source>
        <dbReference type="ARBA" id="ARBA00031693"/>
    </source>
</evidence>
<dbReference type="OrthoDB" id="27226at2759"/>
<comment type="similarity">
    <text evidence="3">Belongs to the HAD-like hydrolase superfamily. SerB family.</text>
</comment>
<proteinExistence type="inferred from homology"/>
<comment type="cofactor">
    <cofactor evidence="1">
        <name>Mg(2+)</name>
        <dbReference type="ChEBI" id="CHEBI:18420"/>
    </cofactor>
</comment>
<evidence type="ECO:0000256" key="9">
    <source>
        <dbReference type="ARBA" id="ARBA00023299"/>
    </source>
</evidence>
<dbReference type="Proteomes" id="UP000789405">
    <property type="component" value="Unassembled WGS sequence"/>
</dbReference>
<dbReference type="EC" id="3.1.3.3" evidence="4"/>
<sequence>MSTALQFNLAPSPENNWLPPSKLLPHQKILVSLTGPHGTDIIGCVLDCVAKNDCEIADFMLSRLYHNVTFGVLITSKSDNVNLFRDLAEASKKWDGNLSFNIHNQHDILPKSLEDAPYKDRIKYTATVLNQNGLTPQFLDEWTKLLLREKISIEKMQRLSEEKLLCADYKLSVPSETDLERLRQELFQLSINHGTDVALQPFNVFRKHKRLVVFDMDSTLIQQEVIDEIAKLAGVVNDVAVITESAMNGEIDFQESLRLRVSLLKGTSTDVIQTIKKNLIFTEGAHLLCKALKKIGFKLAVISGGFIPLANYVKNELGLDYAFANQLKVSPDGLTFTGELDGQIVDGKRKAELLEVIAQAENIKLDQVIAVGDGANDLFMLAKAGLGVAFNAKPRVQEKARARINQKSLRYILYLLGYTDEDAQQLYSDD</sequence>
<keyword evidence="7" id="KW-0378">Hydrolase</keyword>
<evidence type="ECO:0000313" key="12">
    <source>
        <dbReference type="EMBL" id="CAG8670690.1"/>
    </source>
</evidence>
<evidence type="ECO:0000313" key="13">
    <source>
        <dbReference type="Proteomes" id="UP000789405"/>
    </source>
</evidence>
<dbReference type="InterPro" id="IPR004469">
    <property type="entry name" value="PSP"/>
</dbReference>
<gene>
    <name evidence="12" type="ORF">DERYTH_LOCUS11222</name>
</gene>
<dbReference type="SUPFAM" id="SSF56784">
    <property type="entry name" value="HAD-like"/>
    <property type="match status" value="1"/>
</dbReference>
<keyword evidence="9" id="KW-0718">Serine biosynthesis</keyword>